<evidence type="ECO:0000313" key="4">
    <source>
        <dbReference type="EMBL" id="BCY29206.1"/>
    </source>
</evidence>
<dbReference type="Gene3D" id="3.40.50.12780">
    <property type="entry name" value="N-terminal domain of ligase-like"/>
    <property type="match status" value="1"/>
</dbReference>
<reference evidence="4 5" key="1">
    <citation type="submission" date="2021-06" db="EMBL/GenBank/DDBJ databases">
        <title>Whole genome sequences of Flavobacterium sp. KK2020170 and assembly.</title>
        <authorList>
            <person name="Kitahara K."/>
            <person name="Miyoshi S."/>
            <person name="Uesaka K."/>
        </authorList>
    </citation>
    <scope>NUCLEOTIDE SEQUENCE [LARGE SCALE GENOMIC DNA]</scope>
    <source>
        <strain evidence="4 5">KK2020170</strain>
    </source>
</reference>
<evidence type="ECO:0000256" key="1">
    <source>
        <dbReference type="ARBA" id="ARBA00006432"/>
    </source>
</evidence>
<keyword evidence="5" id="KW-1185">Reference proteome</keyword>
<dbReference type="InterPro" id="IPR042099">
    <property type="entry name" value="ANL_N_sf"/>
</dbReference>
<dbReference type="Gene3D" id="3.30.300.30">
    <property type="match status" value="1"/>
</dbReference>
<dbReference type="Pfam" id="PF00501">
    <property type="entry name" value="AMP-binding"/>
    <property type="match status" value="1"/>
</dbReference>
<dbReference type="GO" id="GO:0016874">
    <property type="term" value="F:ligase activity"/>
    <property type="evidence" value="ECO:0007669"/>
    <property type="project" value="UniProtKB-KW"/>
</dbReference>
<gene>
    <name evidence="4" type="primary">menE</name>
    <name evidence="4" type="ORF">KK2020170_20740</name>
</gene>
<dbReference type="PANTHER" id="PTHR43201:SF5">
    <property type="entry name" value="MEDIUM-CHAIN ACYL-COA LIGASE ACSF2, MITOCHONDRIAL"/>
    <property type="match status" value="1"/>
</dbReference>
<dbReference type="RefSeq" id="WP_221258297.1">
    <property type="nucleotide sequence ID" value="NZ_AP024749.1"/>
</dbReference>
<evidence type="ECO:0000256" key="2">
    <source>
        <dbReference type="ARBA" id="ARBA00022598"/>
    </source>
</evidence>
<dbReference type="Proteomes" id="UP000825258">
    <property type="component" value="Chromosome"/>
</dbReference>
<proteinExistence type="inferred from homology"/>
<accession>A0ABN6HY32</accession>
<dbReference type="InterPro" id="IPR000873">
    <property type="entry name" value="AMP-dep_synth/lig_dom"/>
</dbReference>
<sequence length="351" mass="40366">MIPHFKNIHNRFKINEFHLNKDSLFQLAYSFIKEGEEFEKEIGLFLLDWLDENDFVVVNTSGTTGKPKEIKLSKQAMVNSAIATGDYFNLKPGDRVLHCLPSRFIAGKMMLVRAIILGLELDIISPNSRLEKNVKNYDFTAMVPVQVENNFEKLNQFNKLIIGGAQPNLNLLEKLTQIKGLKAYETYGMTETITHIAAKEINSQYFKVLPEISISTDDRECLVIDAPRITSEKIVTNDIVEIHSNEEFQWLGRIDNVINSGGIKLFPEQIEKKLEKFISQRFFVSSEKDEKLGNRVVVVIESKPFDFDKTIFNNLEKFELPKQIYFVDAFDETKTGKVNRLETLKKVRTVC</sequence>
<keyword evidence="2 4" id="KW-0436">Ligase</keyword>
<dbReference type="SUPFAM" id="SSF56801">
    <property type="entry name" value="Acetyl-CoA synthetase-like"/>
    <property type="match status" value="1"/>
</dbReference>
<evidence type="ECO:0000259" key="3">
    <source>
        <dbReference type="Pfam" id="PF00501"/>
    </source>
</evidence>
<comment type="similarity">
    <text evidence="1">Belongs to the ATP-dependent AMP-binding enzyme family.</text>
</comment>
<dbReference type="InterPro" id="IPR045851">
    <property type="entry name" value="AMP-bd_C_sf"/>
</dbReference>
<evidence type="ECO:0000313" key="5">
    <source>
        <dbReference type="Proteomes" id="UP000825258"/>
    </source>
</evidence>
<protein>
    <submittedName>
        <fullName evidence="4">O-succinylbenzoic acid--CoA ligase</fullName>
    </submittedName>
</protein>
<dbReference type="EMBL" id="AP024749">
    <property type="protein sequence ID" value="BCY29206.1"/>
    <property type="molecule type" value="Genomic_DNA"/>
</dbReference>
<feature type="domain" description="AMP-dependent synthetase/ligase" evidence="3">
    <location>
        <begin position="49"/>
        <end position="225"/>
    </location>
</feature>
<organism evidence="4 5">
    <name type="scientific">Flavobacterium okayamense</name>
    <dbReference type="NCBI Taxonomy" id="2830782"/>
    <lineage>
        <taxon>Bacteria</taxon>
        <taxon>Pseudomonadati</taxon>
        <taxon>Bacteroidota</taxon>
        <taxon>Flavobacteriia</taxon>
        <taxon>Flavobacteriales</taxon>
        <taxon>Flavobacteriaceae</taxon>
        <taxon>Flavobacterium</taxon>
    </lineage>
</organism>
<name>A0ABN6HY32_9FLAO</name>
<dbReference type="PANTHER" id="PTHR43201">
    <property type="entry name" value="ACYL-COA SYNTHETASE"/>
    <property type="match status" value="1"/>
</dbReference>